<name>A0A0X8HV68_9SACH</name>
<feature type="transmembrane region" description="Helical" evidence="1">
    <location>
        <begin position="161"/>
        <end position="179"/>
    </location>
</feature>
<feature type="transmembrane region" description="Helical" evidence="1">
    <location>
        <begin position="287"/>
        <end position="307"/>
    </location>
</feature>
<evidence type="ECO:0000256" key="1">
    <source>
        <dbReference type="SAM" id="Phobius"/>
    </source>
</evidence>
<proteinExistence type="predicted"/>
<feature type="transmembrane region" description="Helical" evidence="1">
    <location>
        <begin position="314"/>
        <end position="332"/>
    </location>
</feature>
<evidence type="ECO:0000313" key="3">
    <source>
        <dbReference type="Proteomes" id="UP000243052"/>
    </source>
</evidence>
<keyword evidence="1" id="KW-1133">Transmembrane helix</keyword>
<accession>A0A0X8HV68</accession>
<keyword evidence="1" id="KW-0472">Membrane</keyword>
<feature type="transmembrane region" description="Helical" evidence="1">
    <location>
        <begin position="208"/>
        <end position="226"/>
    </location>
</feature>
<feature type="transmembrane region" description="Helical" evidence="1">
    <location>
        <begin position="247"/>
        <end position="267"/>
    </location>
</feature>
<feature type="transmembrane region" description="Helical" evidence="1">
    <location>
        <begin position="129"/>
        <end position="149"/>
    </location>
</feature>
<dbReference type="InterPro" id="IPR031581">
    <property type="entry name" value="Csg2"/>
</dbReference>
<dbReference type="GO" id="GO:0030234">
    <property type="term" value="F:enzyme regulator activity"/>
    <property type="evidence" value="ECO:0007669"/>
    <property type="project" value="InterPro"/>
</dbReference>
<feature type="transmembrane region" description="Helical" evidence="1">
    <location>
        <begin position="102"/>
        <end position="123"/>
    </location>
</feature>
<dbReference type="GO" id="GO:0005789">
    <property type="term" value="C:endoplasmic reticulum membrane"/>
    <property type="evidence" value="ECO:0007669"/>
    <property type="project" value="InterPro"/>
</dbReference>
<dbReference type="Pfam" id="PF16965">
    <property type="entry name" value="CSG2"/>
    <property type="match status" value="1"/>
</dbReference>
<dbReference type="GO" id="GO:0006874">
    <property type="term" value="P:intracellular calcium ion homeostasis"/>
    <property type="evidence" value="ECO:0007669"/>
    <property type="project" value="InterPro"/>
</dbReference>
<dbReference type="Proteomes" id="UP000243052">
    <property type="component" value="Chromosome vii"/>
</dbReference>
<organism evidence="2 3">
    <name type="scientific">Eremothecium sinecaudum</name>
    <dbReference type="NCBI Taxonomy" id="45286"/>
    <lineage>
        <taxon>Eukaryota</taxon>
        <taxon>Fungi</taxon>
        <taxon>Dikarya</taxon>
        <taxon>Ascomycota</taxon>
        <taxon>Saccharomycotina</taxon>
        <taxon>Saccharomycetes</taxon>
        <taxon>Saccharomycetales</taxon>
        <taxon>Saccharomycetaceae</taxon>
        <taxon>Eremothecium</taxon>
    </lineage>
</organism>
<dbReference type="GeneID" id="28725449"/>
<protein>
    <submittedName>
        <fullName evidence="2">HGL224Wp</fullName>
    </submittedName>
</protein>
<reference evidence="2 3" key="1">
    <citation type="submission" date="2016-01" db="EMBL/GenBank/DDBJ databases">
        <title>Genome sequence of the yeast Holleya sinecauda.</title>
        <authorList>
            <person name="Dietrich F.S."/>
        </authorList>
    </citation>
    <scope>NUCLEOTIDE SEQUENCE [LARGE SCALE GENOMIC DNA]</scope>
    <source>
        <strain evidence="2 3">ATCC 58844</strain>
    </source>
</reference>
<feature type="transmembrane region" description="Helical" evidence="1">
    <location>
        <begin position="338"/>
        <end position="359"/>
    </location>
</feature>
<evidence type="ECO:0000313" key="2">
    <source>
        <dbReference type="EMBL" id="AMD22116.1"/>
    </source>
</evidence>
<dbReference type="RefSeq" id="XP_017989112.1">
    <property type="nucleotide sequence ID" value="XM_018133725.1"/>
</dbReference>
<keyword evidence="3" id="KW-1185">Reference proteome</keyword>
<keyword evidence="1" id="KW-0812">Transmembrane</keyword>
<feature type="transmembrane region" description="Helical" evidence="1">
    <location>
        <begin position="43"/>
        <end position="63"/>
    </location>
</feature>
<dbReference type="STRING" id="45286.A0A0X8HV68"/>
<dbReference type="OrthoDB" id="4069151at2759"/>
<dbReference type="AlphaFoldDB" id="A0A0X8HV68"/>
<gene>
    <name evidence="2" type="ORF">AW171_hschr74129</name>
</gene>
<sequence>MKLINGRVHLALLGLCSISYYIEVRAIAHVCIADRINNGDPLFLLFTHILPWLLLYPIALVYYRLKDDIPFAESLRNTKQTCTMGDAASNQRFQSINSVLKLVTLSTLLIISMYSFMTALSIAPVFDVAIIHNTSMLEIIVLFATVAGVATNNMRSLAKRFISIFNALIGIVLVAYFNASSDLLSGKFSINPSTGESSDPFLFDRLKASLICGLGSLFIGPYVFLLERWCINTSRQITGSGRWLKMYAWFSAIGLTSILMLSVVSLYSGGFKYMFHMCGSITRSPWFLLSMICGKLPTVMGSAHLIMSDSIESLTLLPILRIIVVWLGQWCIEAENRILTLGEVVGFLMLVISFVIMFISHSRKG</sequence>
<dbReference type="EMBL" id="CP014247">
    <property type="protein sequence ID" value="AMD22116.1"/>
    <property type="molecule type" value="Genomic_DNA"/>
</dbReference>